<dbReference type="Proteomes" id="UP000278807">
    <property type="component" value="Unassembled WGS sequence"/>
</dbReference>
<sequence>MPVPRKAYAANDNSLSPWSFCRAILVDVGEICNSVDLICRPRNAKCTSRSGEPRICLCESGYFPVYQQSLHYHECFFFSNGEAGEMCTVVYDCGANSSREHYDNGVSIEIKQVPCKRPRNRVGHNSDICVDLNGDEIPDDNFCSRNGSSFNLSPIQPGMHEPSEPMSISYSHDWPALDIILEKGNELSGLVDLDSRNGDSTGENCGSPLGKCIYNQLPYICIYFIQFNGLMINIIKPVI</sequence>
<dbReference type="STRING" id="102285.A0A0R3TGR6"/>
<evidence type="ECO:0000313" key="3">
    <source>
        <dbReference type="WBParaSite" id="HNAJ_0000625701-mRNA-1"/>
    </source>
</evidence>
<accession>A0A0R3TGR6</accession>
<name>A0A0R3TGR6_RODNA</name>
<dbReference type="AlphaFoldDB" id="A0A0R3TGR6"/>
<proteinExistence type="predicted"/>
<evidence type="ECO:0000313" key="2">
    <source>
        <dbReference type="Proteomes" id="UP000278807"/>
    </source>
</evidence>
<protein>
    <submittedName>
        <fullName evidence="3">EB domain-containing protein</fullName>
    </submittedName>
</protein>
<evidence type="ECO:0000313" key="1">
    <source>
        <dbReference type="EMBL" id="VDO02113.1"/>
    </source>
</evidence>
<dbReference type="OrthoDB" id="6274225at2759"/>
<reference evidence="1 2" key="2">
    <citation type="submission" date="2018-11" db="EMBL/GenBank/DDBJ databases">
        <authorList>
            <consortium name="Pathogen Informatics"/>
        </authorList>
    </citation>
    <scope>NUCLEOTIDE SEQUENCE [LARGE SCALE GENOMIC DNA]</scope>
</reference>
<reference evidence="3" key="1">
    <citation type="submission" date="2017-02" db="UniProtKB">
        <authorList>
            <consortium name="WormBaseParasite"/>
        </authorList>
    </citation>
    <scope>IDENTIFICATION</scope>
</reference>
<organism evidence="3">
    <name type="scientific">Rodentolepis nana</name>
    <name type="common">Dwarf tapeworm</name>
    <name type="synonym">Hymenolepis nana</name>
    <dbReference type="NCBI Taxonomy" id="102285"/>
    <lineage>
        <taxon>Eukaryota</taxon>
        <taxon>Metazoa</taxon>
        <taxon>Spiralia</taxon>
        <taxon>Lophotrochozoa</taxon>
        <taxon>Platyhelminthes</taxon>
        <taxon>Cestoda</taxon>
        <taxon>Eucestoda</taxon>
        <taxon>Cyclophyllidea</taxon>
        <taxon>Hymenolepididae</taxon>
        <taxon>Rodentolepis</taxon>
    </lineage>
</organism>
<dbReference type="WBParaSite" id="HNAJ_0000625701-mRNA-1">
    <property type="protein sequence ID" value="HNAJ_0000625701-mRNA-1"/>
    <property type="gene ID" value="HNAJ_0000625701"/>
</dbReference>
<keyword evidence="2" id="KW-1185">Reference proteome</keyword>
<gene>
    <name evidence="1" type="ORF">HNAJ_LOCUS6253</name>
</gene>
<dbReference type="EMBL" id="UZAE01006480">
    <property type="protein sequence ID" value="VDO02113.1"/>
    <property type="molecule type" value="Genomic_DNA"/>
</dbReference>